<dbReference type="AlphaFoldDB" id="A0A1I0CQQ5"/>
<accession>A0A1I0CQQ5</accession>
<dbReference type="EMBL" id="FNBJ01000050">
    <property type="protein sequence ID" value="SDG13339.1"/>
    <property type="molecule type" value="Genomic_DNA"/>
</dbReference>
<sequence>MLSEITDSIKKFNTLSDDALGYEEGEILGFAYFVKGKIHLVNTSFEQPYIRIGNQYYDSTPKTKADYRAGLAALIRKGYAEKWDRGIFMLTKKGWDKAQSIVEDIKKNHCKAQ</sequence>
<dbReference type="EMBL" id="FOHG01000042">
    <property type="protein sequence ID" value="SET21955.1"/>
    <property type="molecule type" value="Genomic_DNA"/>
</dbReference>
<evidence type="ECO:0000313" key="3">
    <source>
        <dbReference type="Proteomes" id="UP000198612"/>
    </source>
</evidence>
<proteinExistence type="predicted"/>
<protein>
    <submittedName>
        <fullName evidence="2">Uncharacterized protein</fullName>
    </submittedName>
</protein>
<name>A0A1I0CQQ5_9FIRM</name>
<reference evidence="3 4" key="1">
    <citation type="submission" date="2016-10" db="EMBL/GenBank/DDBJ databases">
        <authorList>
            <person name="Varghese N."/>
            <person name="Submissions S."/>
        </authorList>
    </citation>
    <scope>NUCLEOTIDE SEQUENCE [LARGE SCALE GENOMIC DNA]</scope>
    <source>
        <strain evidence="1 4">WG2</strain>
        <strain evidence="2 3">WG5</strain>
    </source>
</reference>
<dbReference type="RefSeq" id="WP_089720871.1">
    <property type="nucleotide sequence ID" value="NZ_FNBJ01000050.1"/>
</dbReference>
<gene>
    <name evidence="1" type="ORF">SAMN04488598_15010</name>
    <name evidence="2" type="ORF">SAMN04515652_14212</name>
</gene>
<dbReference type="Proteomes" id="UP000198612">
    <property type="component" value="Unassembled WGS sequence"/>
</dbReference>
<keyword evidence="4" id="KW-1185">Reference proteome</keyword>
<dbReference type="Proteomes" id="UP000199519">
    <property type="component" value="Unassembled WGS sequence"/>
</dbReference>
<organism evidence="2 3">
    <name type="scientific">Halanaerobium congolense</name>
    <dbReference type="NCBI Taxonomy" id="54121"/>
    <lineage>
        <taxon>Bacteria</taxon>
        <taxon>Bacillati</taxon>
        <taxon>Bacillota</taxon>
        <taxon>Clostridia</taxon>
        <taxon>Halanaerobiales</taxon>
        <taxon>Halanaerobiaceae</taxon>
        <taxon>Halanaerobium</taxon>
    </lineage>
</organism>
<evidence type="ECO:0000313" key="1">
    <source>
        <dbReference type="EMBL" id="SDG13339.1"/>
    </source>
</evidence>
<evidence type="ECO:0000313" key="4">
    <source>
        <dbReference type="Proteomes" id="UP000199519"/>
    </source>
</evidence>
<evidence type="ECO:0000313" key="2">
    <source>
        <dbReference type="EMBL" id="SET21955.1"/>
    </source>
</evidence>